<evidence type="ECO:0000256" key="1">
    <source>
        <dbReference type="SAM" id="MobiDB-lite"/>
    </source>
</evidence>
<evidence type="ECO:0000313" key="3">
    <source>
        <dbReference type="Proteomes" id="UP000681967"/>
    </source>
</evidence>
<name>A0A8S3G7S3_9BILA</name>
<reference evidence="2" key="1">
    <citation type="submission" date="2021-02" db="EMBL/GenBank/DDBJ databases">
        <authorList>
            <person name="Nowell W R."/>
        </authorList>
    </citation>
    <scope>NUCLEOTIDE SEQUENCE</scope>
</reference>
<dbReference type="AlphaFoldDB" id="A0A8S3G7S3"/>
<protein>
    <submittedName>
        <fullName evidence="2">Uncharacterized protein</fullName>
    </submittedName>
</protein>
<dbReference type="EMBL" id="CAJOBH010259591">
    <property type="protein sequence ID" value="CAF5153565.1"/>
    <property type="molecule type" value="Genomic_DNA"/>
</dbReference>
<feature type="region of interest" description="Disordered" evidence="1">
    <location>
        <begin position="140"/>
        <end position="162"/>
    </location>
</feature>
<feature type="compositionally biased region" description="Polar residues" evidence="1">
    <location>
        <begin position="140"/>
        <end position="152"/>
    </location>
</feature>
<organism evidence="2 3">
    <name type="scientific">Rotaria magnacalcarata</name>
    <dbReference type="NCBI Taxonomy" id="392030"/>
    <lineage>
        <taxon>Eukaryota</taxon>
        <taxon>Metazoa</taxon>
        <taxon>Spiralia</taxon>
        <taxon>Gnathifera</taxon>
        <taxon>Rotifera</taxon>
        <taxon>Eurotatoria</taxon>
        <taxon>Bdelloidea</taxon>
        <taxon>Philodinida</taxon>
        <taxon>Philodinidae</taxon>
        <taxon>Rotaria</taxon>
    </lineage>
</organism>
<sequence>MIILHNEIGDKHRYETIIMEEYEDNTRAVGLPTVSPTPRNSQKYTRTISYKKALEISSSIAAEGSEDSSSVCNHSTSPLLETVNIEHLTSETEKKEKETIKRKKLARNRWRLTYTIICNFHLIDLKKKLIIPDKWINSQLNTPTDEQPSRSLLQPLDVENAK</sequence>
<proteinExistence type="predicted"/>
<evidence type="ECO:0000313" key="2">
    <source>
        <dbReference type="EMBL" id="CAF5153565.1"/>
    </source>
</evidence>
<gene>
    <name evidence="2" type="ORF">BYL167_LOCUS72834</name>
</gene>
<accession>A0A8S3G7S3</accession>
<comment type="caution">
    <text evidence="2">The sequence shown here is derived from an EMBL/GenBank/DDBJ whole genome shotgun (WGS) entry which is preliminary data.</text>
</comment>
<dbReference type="Proteomes" id="UP000681967">
    <property type="component" value="Unassembled WGS sequence"/>
</dbReference>